<sequence>MFWSVEADTSAVLLTHAPAIVPAAGNLSVELRETLPRADEQGVHFLLKTASQTVRLVRLPGVPTGAPLAALVPLDAHGADRIEALERLLRALRGRTVPDDQRLTSQQKRRHRYMLQATDGRRSGASYREIATVIFGRDRVASEPWKTSTVRASVIGLVKDGQAMIAGGYRHLLHHRRKE</sequence>
<reference evidence="2 3" key="1">
    <citation type="submission" date="2017-08" db="EMBL/GenBank/DDBJ databases">
        <title>Mesorhizobium wenxinae sp. nov., a novel rhizobial species isolated from root nodules of chickpea (Cicer arietinum L.).</title>
        <authorList>
            <person name="Zhang J."/>
        </authorList>
    </citation>
    <scope>NUCLEOTIDE SEQUENCE [LARGE SCALE GENOMIC DNA]</scope>
    <source>
        <strain evidence="3">WYCCWR 10019</strain>
    </source>
</reference>
<dbReference type="AlphaFoldDB" id="A0A271K8U4"/>
<name>A0A271K8U4_9HYPH</name>
<dbReference type="OrthoDB" id="7261891at2"/>
<evidence type="ECO:0000313" key="3">
    <source>
        <dbReference type="Proteomes" id="UP000215931"/>
    </source>
</evidence>
<dbReference type="InterPro" id="IPR018754">
    <property type="entry name" value="RovC-like_DNA-bd"/>
</dbReference>
<feature type="domain" description="T6SS Transcription factor RovC-like DNA binding" evidence="1">
    <location>
        <begin position="71"/>
        <end position="174"/>
    </location>
</feature>
<dbReference type="Pfam" id="PF10074">
    <property type="entry name" value="RovC_DNA-bd"/>
    <property type="match status" value="1"/>
</dbReference>
<evidence type="ECO:0000259" key="1">
    <source>
        <dbReference type="Pfam" id="PF10074"/>
    </source>
</evidence>
<evidence type="ECO:0000313" key="2">
    <source>
        <dbReference type="EMBL" id="PAP92188.1"/>
    </source>
</evidence>
<protein>
    <recommendedName>
        <fullName evidence="1">T6SS Transcription factor RovC-like DNA binding domain-containing protein</fullName>
    </recommendedName>
</protein>
<keyword evidence="3" id="KW-1185">Reference proteome</keyword>
<organism evidence="2 3">
    <name type="scientific">Mesorhizobium wenxiniae</name>
    <dbReference type="NCBI Taxonomy" id="2014805"/>
    <lineage>
        <taxon>Bacteria</taxon>
        <taxon>Pseudomonadati</taxon>
        <taxon>Pseudomonadota</taxon>
        <taxon>Alphaproteobacteria</taxon>
        <taxon>Hyphomicrobiales</taxon>
        <taxon>Phyllobacteriaceae</taxon>
        <taxon>Mesorhizobium</taxon>
    </lineage>
</organism>
<comment type="caution">
    <text evidence="2">The sequence shown here is derived from an EMBL/GenBank/DDBJ whole genome shotgun (WGS) entry which is preliminary data.</text>
</comment>
<dbReference type="EMBL" id="NPKH01000037">
    <property type="protein sequence ID" value="PAP92188.1"/>
    <property type="molecule type" value="Genomic_DNA"/>
</dbReference>
<proteinExistence type="predicted"/>
<dbReference type="Proteomes" id="UP000215931">
    <property type="component" value="Unassembled WGS sequence"/>
</dbReference>
<accession>A0A271K8U4</accession>
<dbReference type="RefSeq" id="WP_095521504.1">
    <property type="nucleotide sequence ID" value="NZ_NPKH01000037.1"/>
</dbReference>
<gene>
    <name evidence="2" type="ORF">CIT31_28810</name>
</gene>